<sequence>MDVEPATSSSMSLPSTAPTSATATILTHTTLLPPTAPMSAQTTTPALPPLVIMTGLVLRVAQQTSTAQRSEPHLPSEATRLLNYTHFQTMDSLHGILLAIPCHLPHMDPSVEFFMLRTLHKMVSINFFGGLGVRVTMAIHVRTMNASLALSHHVPMLRWPYRTTLDNPSCLLQAYNTAVGLIDSWMAYLHYSPFEQPPEIADIQQIYLQYHSKTDRPIPLLQRHNFSARWNLLSL</sequence>
<proteinExistence type="predicted"/>
<evidence type="ECO:0000313" key="1">
    <source>
        <dbReference type="Proteomes" id="UP000887565"/>
    </source>
</evidence>
<protein>
    <submittedName>
        <fullName evidence="2">Uncharacterized protein</fullName>
    </submittedName>
</protein>
<dbReference type="AlphaFoldDB" id="A0A915ILK3"/>
<reference evidence="2" key="1">
    <citation type="submission" date="2022-11" db="UniProtKB">
        <authorList>
            <consortium name="WormBaseParasite"/>
        </authorList>
    </citation>
    <scope>IDENTIFICATION</scope>
</reference>
<name>A0A915ILK3_ROMCU</name>
<evidence type="ECO:0000313" key="2">
    <source>
        <dbReference type="WBParaSite" id="nRc.2.0.1.t15062-RA"/>
    </source>
</evidence>
<organism evidence="1 2">
    <name type="scientific">Romanomermis culicivorax</name>
    <name type="common">Nematode worm</name>
    <dbReference type="NCBI Taxonomy" id="13658"/>
    <lineage>
        <taxon>Eukaryota</taxon>
        <taxon>Metazoa</taxon>
        <taxon>Ecdysozoa</taxon>
        <taxon>Nematoda</taxon>
        <taxon>Enoplea</taxon>
        <taxon>Dorylaimia</taxon>
        <taxon>Mermithida</taxon>
        <taxon>Mermithoidea</taxon>
        <taxon>Mermithidae</taxon>
        <taxon>Romanomermis</taxon>
    </lineage>
</organism>
<dbReference type="Proteomes" id="UP000887565">
    <property type="component" value="Unplaced"/>
</dbReference>
<keyword evidence="1" id="KW-1185">Reference proteome</keyword>
<dbReference type="WBParaSite" id="nRc.2.0.1.t15062-RA">
    <property type="protein sequence ID" value="nRc.2.0.1.t15062-RA"/>
    <property type="gene ID" value="nRc.2.0.1.g15062"/>
</dbReference>
<accession>A0A915ILK3</accession>